<organism evidence="6 7">
    <name type="scientific">Podospora didyma</name>
    <dbReference type="NCBI Taxonomy" id="330526"/>
    <lineage>
        <taxon>Eukaryota</taxon>
        <taxon>Fungi</taxon>
        <taxon>Dikarya</taxon>
        <taxon>Ascomycota</taxon>
        <taxon>Pezizomycotina</taxon>
        <taxon>Sordariomycetes</taxon>
        <taxon>Sordariomycetidae</taxon>
        <taxon>Sordariales</taxon>
        <taxon>Podosporaceae</taxon>
        <taxon>Podospora</taxon>
    </lineage>
</organism>
<comment type="caution">
    <text evidence="6">The sequence shown here is derived from an EMBL/GenBank/DDBJ whole genome shotgun (WGS) entry which is preliminary data.</text>
</comment>
<dbReference type="AlphaFoldDB" id="A0AAE0K1H1"/>
<dbReference type="InterPro" id="IPR032466">
    <property type="entry name" value="Metal_Hydrolase"/>
</dbReference>
<dbReference type="SUPFAM" id="SSF51338">
    <property type="entry name" value="Composite domain of metallo-dependent hydrolases"/>
    <property type="match status" value="2"/>
</dbReference>
<dbReference type="Proteomes" id="UP001285441">
    <property type="component" value="Unassembled WGS sequence"/>
</dbReference>
<dbReference type="Pfam" id="PF01979">
    <property type="entry name" value="Amidohydro_1"/>
    <property type="match status" value="1"/>
</dbReference>
<keyword evidence="7" id="KW-1185">Reference proteome</keyword>
<keyword evidence="2" id="KW-0479">Metal-binding</keyword>
<comment type="cofactor">
    <cofactor evidence="1">
        <name>Zn(2+)</name>
        <dbReference type="ChEBI" id="CHEBI:29105"/>
    </cofactor>
</comment>
<evidence type="ECO:0000259" key="5">
    <source>
        <dbReference type="Pfam" id="PF01979"/>
    </source>
</evidence>
<name>A0AAE0K1H1_9PEZI</name>
<dbReference type="GO" id="GO:0046872">
    <property type="term" value="F:metal ion binding"/>
    <property type="evidence" value="ECO:0007669"/>
    <property type="project" value="UniProtKB-KW"/>
</dbReference>
<reference evidence="6" key="1">
    <citation type="journal article" date="2023" name="Mol. Phylogenet. Evol.">
        <title>Genome-scale phylogeny and comparative genomics of the fungal order Sordariales.</title>
        <authorList>
            <person name="Hensen N."/>
            <person name="Bonometti L."/>
            <person name="Westerberg I."/>
            <person name="Brannstrom I.O."/>
            <person name="Guillou S."/>
            <person name="Cros-Aarteil S."/>
            <person name="Calhoun S."/>
            <person name="Haridas S."/>
            <person name="Kuo A."/>
            <person name="Mondo S."/>
            <person name="Pangilinan J."/>
            <person name="Riley R."/>
            <person name="LaButti K."/>
            <person name="Andreopoulos B."/>
            <person name="Lipzen A."/>
            <person name="Chen C."/>
            <person name="Yan M."/>
            <person name="Daum C."/>
            <person name="Ng V."/>
            <person name="Clum A."/>
            <person name="Steindorff A."/>
            <person name="Ohm R.A."/>
            <person name="Martin F."/>
            <person name="Silar P."/>
            <person name="Natvig D.O."/>
            <person name="Lalanne C."/>
            <person name="Gautier V."/>
            <person name="Ament-Velasquez S.L."/>
            <person name="Kruys A."/>
            <person name="Hutchinson M.I."/>
            <person name="Powell A.J."/>
            <person name="Barry K."/>
            <person name="Miller A.N."/>
            <person name="Grigoriev I.V."/>
            <person name="Debuchy R."/>
            <person name="Gladieux P."/>
            <person name="Hiltunen Thoren M."/>
            <person name="Johannesson H."/>
        </authorList>
    </citation>
    <scope>NUCLEOTIDE SEQUENCE</scope>
    <source>
        <strain evidence="6">CBS 232.78</strain>
    </source>
</reference>
<gene>
    <name evidence="6" type="ORF">B0H63DRAFT_490078</name>
</gene>
<evidence type="ECO:0000256" key="2">
    <source>
        <dbReference type="ARBA" id="ARBA00022723"/>
    </source>
</evidence>
<sequence>MEHEPAVSAYKNHRSPCLPKMIFTRHTLLPGLQPQLLKMHLNLLSWLVLALPSLATTVSPKVSSILFSGGTIIAFNYTTEGLEVIRNGSVLVTGDRITGIFSSSDAIPPLATGTEQVDITGKIITTGFIDTHRHGWQTVYKTLIPNISLSKYFIFFGRAATLMTPEDVHISQLAGLYEALNAGVTSILDHAHHIWGSEYADAGLQATIESGARVFWAFALNSNIQASNFTITEQLEKFRDIGRKAAFKNTPTTLGLGYDGWGPLPNVTEVEEVVAAAKEFNVSVITTHSLEGAWGYDNSPQNVHSFGALNTSIPVVFSHASFLTATDAQLLRVTNQYVSVTPESEMHYGHDHPKNHLILDQASIGVDTHITFSSDILTQTRLWLQATRRELYRHVLDDWHVPSTSPMSVNQAFLLATRHGGLALRRSDIGVLAVGAKADLVVWDGTSPSLLGWNDPVAAVILHASVGDIEHVLVDGKWKKRDGKVAEKTYPEIRRKFLESAARIQKAFLQTPLPDPSGTFFSGYDYAEPLKIDTLRGPGTGYGHEFWE</sequence>
<evidence type="ECO:0000313" key="6">
    <source>
        <dbReference type="EMBL" id="KAK3367967.1"/>
    </source>
</evidence>
<evidence type="ECO:0000256" key="1">
    <source>
        <dbReference type="ARBA" id="ARBA00001947"/>
    </source>
</evidence>
<dbReference type="EMBL" id="JAULSW010000011">
    <property type="protein sequence ID" value="KAK3367967.1"/>
    <property type="molecule type" value="Genomic_DNA"/>
</dbReference>
<evidence type="ECO:0000313" key="7">
    <source>
        <dbReference type="Proteomes" id="UP001285441"/>
    </source>
</evidence>
<dbReference type="InterPro" id="IPR006680">
    <property type="entry name" value="Amidohydro-rel"/>
</dbReference>
<evidence type="ECO:0000256" key="3">
    <source>
        <dbReference type="ARBA" id="ARBA00022801"/>
    </source>
</evidence>
<dbReference type="GO" id="GO:0005829">
    <property type="term" value="C:cytosol"/>
    <property type="evidence" value="ECO:0007669"/>
    <property type="project" value="TreeGrafter"/>
</dbReference>
<keyword evidence="4" id="KW-0862">Zinc</keyword>
<evidence type="ECO:0000256" key="4">
    <source>
        <dbReference type="ARBA" id="ARBA00022833"/>
    </source>
</evidence>
<dbReference type="SUPFAM" id="SSF51556">
    <property type="entry name" value="Metallo-dependent hydrolases"/>
    <property type="match status" value="1"/>
</dbReference>
<accession>A0AAE0K1H1</accession>
<proteinExistence type="predicted"/>
<dbReference type="InterPro" id="IPR051607">
    <property type="entry name" value="Metallo-dep_hydrolases"/>
</dbReference>
<dbReference type="InterPro" id="IPR011059">
    <property type="entry name" value="Metal-dep_hydrolase_composite"/>
</dbReference>
<dbReference type="PANTHER" id="PTHR11271:SF37">
    <property type="entry name" value="FAMILY PROTEIN, PUTATIVE (AFU_ORTHOLOGUE AFUA_4G00460)-RELATED"/>
    <property type="match status" value="1"/>
</dbReference>
<dbReference type="PANTHER" id="PTHR11271">
    <property type="entry name" value="GUANINE DEAMINASE"/>
    <property type="match status" value="1"/>
</dbReference>
<protein>
    <submittedName>
        <fullName evidence="6">Amidohydrolase</fullName>
    </submittedName>
</protein>
<keyword evidence="3" id="KW-0378">Hydrolase</keyword>
<dbReference type="Gene3D" id="2.30.40.10">
    <property type="entry name" value="Urease, subunit C, domain 1"/>
    <property type="match status" value="1"/>
</dbReference>
<dbReference type="Gene3D" id="3.20.20.140">
    <property type="entry name" value="Metal-dependent hydrolases"/>
    <property type="match status" value="1"/>
</dbReference>
<reference evidence="6" key="2">
    <citation type="submission" date="2023-06" db="EMBL/GenBank/DDBJ databases">
        <authorList>
            <consortium name="Lawrence Berkeley National Laboratory"/>
            <person name="Haridas S."/>
            <person name="Hensen N."/>
            <person name="Bonometti L."/>
            <person name="Westerberg I."/>
            <person name="Brannstrom I.O."/>
            <person name="Guillou S."/>
            <person name="Cros-Aarteil S."/>
            <person name="Calhoun S."/>
            <person name="Kuo A."/>
            <person name="Mondo S."/>
            <person name="Pangilinan J."/>
            <person name="Riley R."/>
            <person name="LaButti K."/>
            <person name="Andreopoulos B."/>
            <person name="Lipzen A."/>
            <person name="Chen C."/>
            <person name="Yanf M."/>
            <person name="Daum C."/>
            <person name="Ng V."/>
            <person name="Clum A."/>
            <person name="Steindorff A."/>
            <person name="Ohm R."/>
            <person name="Martin F."/>
            <person name="Silar P."/>
            <person name="Natvig D."/>
            <person name="Lalanne C."/>
            <person name="Gautier V."/>
            <person name="Ament-velasquez S.L."/>
            <person name="Kruys A."/>
            <person name="Hutchinson M.I."/>
            <person name="Powell A.J."/>
            <person name="Barry K."/>
            <person name="Miller A.N."/>
            <person name="Grigoriev I.V."/>
            <person name="Debuchy R."/>
            <person name="Gladieux P."/>
            <person name="Thoren M.H."/>
            <person name="Johannesson H."/>
        </authorList>
    </citation>
    <scope>NUCLEOTIDE SEQUENCE</scope>
    <source>
        <strain evidence="6">CBS 232.78</strain>
    </source>
</reference>
<feature type="domain" description="Amidohydrolase-related" evidence="5">
    <location>
        <begin position="123"/>
        <end position="478"/>
    </location>
</feature>
<dbReference type="GO" id="GO:0019239">
    <property type="term" value="F:deaminase activity"/>
    <property type="evidence" value="ECO:0007669"/>
    <property type="project" value="TreeGrafter"/>
</dbReference>